<dbReference type="SUPFAM" id="SSF54695">
    <property type="entry name" value="POZ domain"/>
    <property type="match status" value="1"/>
</dbReference>
<dbReference type="PROSITE" id="PS50097">
    <property type="entry name" value="BTB"/>
    <property type="match status" value="1"/>
</dbReference>
<evidence type="ECO:0000313" key="3">
    <source>
        <dbReference type="Proteomes" id="UP001385951"/>
    </source>
</evidence>
<gene>
    <name evidence="2" type="ORF">QCA50_004163</name>
</gene>
<dbReference type="Gene3D" id="3.30.710.10">
    <property type="entry name" value="Potassium Channel Kv1.1, Chain A"/>
    <property type="match status" value="1"/>
</dbReference>
<organism evidence="2 3">
    <name type="scientific">Cerrena zonata</name>
    <dbReference type="NCBI Taxonomy" id="2478898"/>
    <lineage>
        <taxon>Eukaryota</taxon>
        <taxon>Fungi</taxon>
        <taxon>Dikarya</taxon>
        <taxon>Basidiomycota</taxon>
        <taxon>Agaricomycotina</taxon>
        <taxon>Agaricomycetes</taxon>
        <taxon>Polyporales</taxon>
        <taxon>Cerrenaceae</taxon>
        <taxon>Cerrena</taxon>
    </lineage>
</organism>
<dbReference type="PANTHER" id="PTHR24410">
    <property type="entry name" value="HL07962P-RELATED"/>
    <property type="match status" value="1"/>
</dbReference>
<dbReference type="InterPro" id="IPR000210">
    <property type="entry name" value="BTB/POZ_dom"/>
</dbReference>
<dbReference type="Pfam" id="PF00651">
    <property type="entry name" value="BTB"/>
    <property type="match status" value="1"/>
</dbReference>
<dbReference type="InterPro" id="IPR011333">
    <property type="entry name" value="SKP1/BTB/POZ_sf"/>
</dbReference>
<accession>A0AAW0GG43</accession>
<reference evidence="2 3" key="1">
    <citation type="submission" date="2022-09" db="EMBL/GenBank/DDBJ databases">
        <authorList>
            <person name="Palmer J.M."/>
        </authorList>
    </citation>
    <scope>NUCLEOTIDE SEQUENCE [LARGE SCALE GENOMIC DNA]</scope>
    <source>
        <strain evidence="2 3">DSM 7382</strain>
    </source>
</reference>
<dbReference type="AlphaFoldDB" id="A0AAW0GG43"/>
<dbReference type="SMART" id="SM00225">
    <property type="entry name" value="BTB"/>
    <property type="match status" value="1"/>
</dbReference>
<feature type="domain" description="BTB" evidence="1">
    <location>
        <begin position="32"/>
        <end position="95"/>
    </location>
</feature>
<keyword evidence="3" id="KW-1185">Reference proteome</keyword>
<dbReference type="InterPro" id="IPR051481">
    <property type="entry name" value="BTB-POZ/Galectin-3-binding"/>
</dbReference>
<evidence type="ECO:0000313" key="2">
    <source>
        <dbReference type="EMBL" id="KAK7692533.1"/>
    </source>
</evidence>
<protein>
    <recommendedName>
        <fullName evidence="1">BTB domain-containing protein</fullName>
    </recommendedName>
</protein>
<proteinExistence type="predicted"/>
<sequence>MSDIPISEIDNSTLGIEPGRSQLDLGEPFSFNDASIILRAGGVDFAVHKSILSSVSPIFKDMFTLSRDDTSQEGIPIVELEESSQVIYDLLSFLYMHINDPALDDIPSLLNVMRAAQKYELTKVVLKLIDHLEKQASKDPLLVFVLACQWGFPDVARTAALHTLKLNFSTLLVSEEVTRLPTKTYQKLLVYHSKCGQVASQAIQDNIGHYPTQFRGCADDQKEWWTAYQSRLKEECRMHPLEVDYTNTEMLQHQCRSNLRCRQHNSPALIHSIMERGKKVQKAVEVGIHKVQIEFDVTDFFA</sequence>
<dbReference type="EMBL" id="JASBNA010000004">
    <property type="protein sequence ID" value="KAK7692533.1"/>
    <property type="molecule type" value="Genomic_DNA"/>
</dbReference>
<evidence type="ECO:0000259" key="1">
    <source>
        <dbReference type="PROSITE" id="PS50097"/>
    </source>
</evidence>
<dbReference type="PANTHER" id="PTHR24410:SF23">
    <property type="entry name" value="BTB DOMAIN-CONTAINING PROTEIN-RELATED"/>
    <property type="match status" value="1"/>
</dbReference>
<comment type="caution">
    <text evidence="2">The sequence shown here is derived from an EMBL/GenBank/DDBJ whole genome shotgun (WGS) entry which is preliminary data.</text>
</comment>
<name>A0AAW0GG43_9APHY</name>
<dbReference type="CDD" id="cd18186">
    <property type="entry name" value="BTB_POZ_ZBTB_KLHL-like"/>
    <property type="match status" value="1"/>
</dbReference>
<dbReference type="Proteomes" id="UP001385951">
    <property type="component" value="Unassembled WGS sequence"/>
</dbReference>